<dbReference type="Pfam" id="PF13384">
    <property type="entry name" value="HTH_23"/>
    <property type="match status" value="1"/>
</dbReference>
<dbReference type="InterPro" id="IPR004322">
    <property type="entry name" value="Plasmid_replicase_bac"/>
</dbReference>
<reference evidence="3" key="1">
    <citation type="submission" date="2018-09" db="EMBL/GenBank/DDBJ databases">
        <authorList>
            <consortium name="GenomeTrakr network: Whole genome sequencing for foodborne pathogen traceback"/>
        </authorList>
    </citation>
    <scope>NUCLEOTIDE SEQUENCE</scope>
    <source>
        <strain evidence="3">FSIS21822039</strain>
    </source>
</reference>
<sequence length="344" mass="39150">MSAALQYFEENLPHRPYHTDDLAFGLRISGKGRALLARYIQQNQPHAQFWLVFDVDREGAAIDWSDRNAPAPNITVKNPVNGHAHLLYALNIAVRTAPDASVKALKYAAAVERSLCEKLCADVNYSGLICKNPFHLEWQVMEWREDAYTLDELADYLDLSASERRSIDKHYGMGRNCHLFEMTRKWAYRAIRQGWPAFSQWLEAVIQRVEMYNASLPVPLSLAECRAIGKSIAKYTHRNFTPETFAQYVADTHTPEIQAARGRKGGKANSSENQSDKGKKSAAVRWTANDDKRRRALDMYILGASTEDIAVAVGVSSRTIRRWMDNSGEWLTKKQIIKCWLTKK</sequence>
<dbReference type="AlphaFoldDB" id="A0A607YCY1"/>
<dbReference type="InterPro" id="IPR014820">
    <property type="entry name" value="PriCT_1"/>
</dbReference>
<feature type="domain" description="Primase C-terminal 1" evidence="2">
    <location>
        <begin position="164"/>
        <end position="238"/>
    </location>
</feature>
<dbReference type="Pfam" id="PF03090">
    <property type="entry name" value="Replicase"/>
    <property type="match status" value="1"/>
</dbReference>
<proteinExistence type="predicted"/>
<dbReference type="EMBL" id="AAKSWE010000050">
    <property type="protein sequence ID" value="ECV0369932.1"/>
    <property type="molecule type" value="Genomic_DNA"/>
</dbReference>
<dbReference type="Gene3D" id="1.10.340.50">
    <property type="match status" value="1"/>
</dbReference>
<gene>
    <name evidence="3" type="ORF">D3D97_24545</name>
</gene>
<evidence type="ECO:0000313" key="3">
    <source>
        <dbReference type="EMBL" id="ECV0369932.1"/>
    </source>
</evidence>
<evidence type="ECO:0000259" key="2">
    <source>
        <dbReference type="SMART" id="SM00942"/>
    </source>
</evidence>
<protein>
    <submittedName>
        <fullName evidence="3">Plasmid replication protein</fullName>
    </submittedName>
</protein>
<organism evidence="3">
    <name type="scientific">Salmonella enterica subsp. enterica serovar Albany</name>
    <dbReference type="NCBI Taxonomy" id="211968"/>
    <lineage>
        <taxon>Bacteria</taxon>
        <taxon>Pseudomonadati</taxon>
        <taxon>Pseudomonadota</taxon>
        <taxon>Gammaproteobacteria</taxon>
        <taxon>Enterobacterales</taxon>
        <taxon>Enterobacteriaceae</taxon>
        <taxon>Salmonella</taxon>
    </lineage>
</organism>
<accession>A0A607YCY1</accession>
<evidence type="ECO:0000256" key="1">
    <source>
        <dbReference type="SAM" id="MobiDB-lite"/>
    </source>
</evidence>
<feature type="region of interest" description="Disordered" evidence="1">
    <location>
        <begin position="259"/>
        <end position="285"/>
    </location>
</feature>
<comment type="caution">
    <text evidence="3">The sequence shown here is derived from an EMBL/GenBank/DDBJ whole genome shotgun (WGS) entry which is preliminary data.</text>
</comment>
<dbReference type="SMART" id="SM00942">
    <property type="entry name" value="PriCT_1"/>
    <property type="match status" value="1"/>
</dbReference>
<name>A0A607YCY1_SALET</name>